<feature type="domain" description="Tyrosine-protein kinase G-rich" evidence="2">
    <location>
        <begin position="9"/>
        <end position="69"/>
    </location>
</feature>
<gene>
    <name evidence="3" type="ORF">S12H4_60114</name>
</gene>
<dbReference type="AlphaFoldDB" id="X1UT53"/>
<dbReference type="GO" id="GO:0005886">
    <property type="term" value="C:plasma membrane"/>
    <property type="evidence" value="ECO:0007669"/>
    <property type="project" value="TreeGrafter"/>
</dbReference>
<feature type="non-terminal residue" evidence="3">
    <location>
        <position position="1"/>
    </location>
</feature>
<proteinExistence type="predicted"/>
<evidence type="ECO:0000259" key="2">
    <source>
        <dbReference type="Pfam" id="PF13807"/>
    </source>
</evidence>
<name>X1UT53_9ZZZZ</name>
<keyword evidence="1" id="KW-1133">Transmembrane helix</keyword>
<evidence type="ECO:0000313" key="3">
    <source>
        <dbReference type="EMBL" id="GAJ20693.1"/>
    </source>
</evidence>
<dbReference type="Pfam" id="PF13807">
    <property type="entry name" value="GNVR"/>
    <property type="match status" value="1"/>
</dbReference>
<dbReference type="PANTHER" id="PTHR32309:SF13">
    <property type="entry name" value="FERRIC ENTEROBACTIN TRANSPORT PROTEIN FEPE"/>
    <property type="match status" value="1"/>
</dbReference>
<dbReference type="PANTHER" id="PTHR32309">
    <property type="entry name" value="TYROSINE-PROTEIN KINASE"/>
    <property type="match status" value="1"/>
</dbReference>
<feature type="transmembrane region" description="Helical" evidence="1">
    <location>
        <begin position="50"/>
        <end position="73"/>
    </location>
</feature>
<comment type="caution">
    <text evidence="3">The sequence shown here is derived from an EMBL/GenBank/DDBJ whole genome shotgun (WGS) entry which is preliminary data.</text>
</comment>
<dbReference type="GO" id="GO:0004713">
    <property type="term" value="F:protein tyrosine kinase activity"/>
    <property type="evidence" value="ECO:0007669"/>
    <property type="project" value="TreeGrafter"/>
</dbReference>
<dbReference type="EMBL" id="BARW01039476">
    <property type="protein sequence ID" value="GAJ20693.1"/>
    <property type="molecule type" value="Genomic_DNA"/>
</dbReference>
<reference evidence="3" key="1">
    <citation type="journal article" date="2014" name="Front. Microbiol.">
        <title>High frequency of phylogenetically diverse reductive dehalogenase-homologous genes in deep subseafloor sedimentary metagenomes.</title>
        <authorList>
            <person name="Kawai M."/>
            <person name="Futagami T."/>
            <person name="Toyoda A."/>
            <person name="Takaki Y."/>
            <person name="Nishi S."/>
            <person name="Hori S."/>
            <person name="Arai W."/>
            <person name="Tsubouchi T."/>
            <person name="Morono Y."/>
            <person name="Uchiyama I."/>
            <person name="Ito T."/>
            <person name="Fujiyama A."/>
            <person name="Inagaki F."/>
            <person name="Takami H."/>
        </authorList>
    </citation>
    <scope>NUCLEOTIDE SEQUENCE</scope>
    <source>
        <strain evidence="3">Expedition CK06-06</strain>
    </source>
</reference>
<accession>X1UT53</accession>
<sequence>KNKRNLLNSLEEKQSETLVSEKLGGLKAGNISIIDRAEIPKNPVSPKKKLNLILALLMGIFGGVGLCFIFEYLDNTVKGPDDVERLAGLPSLGVIPYLPPDSMSKKKRGSHYFGYTHSYGKEDHDSEETLPEIKEIELVNYNYP</sequence>
<protein>
    <recommendedName>
        <fullName evidence="2">Tyrosine-protein kinase G-rich domain-containing protein</fullName>
    </recommendedName>
</protein>
<evidence type="ECO:0000256" key="1">
    <source>
        <dbReference type="SAM" id="Phobius"/>
    </source>
</evidence>
<feature type="non-terminal residue" evidence="3">
    <location>
        <position position="144"/>
    </location>
</feature>
<keyword evidence="1" id="KW-0472">Membrane</keyword>
<dbReference type="InterPro" id="IPR050445">
    <property type="entry name" value="Bact_polysacc_biosynth/exp"/>
</dbReference>
<keyword evidence="1" id="KW-0812">Transmembrane</keyword>
<dbReference type="InterPro" id="IPR032807">
    <property type="entry name" value="GNVR"/>
</dbReference>
<organism evidence="3">
    <name type="scientific">marine sediment metagenome</name>
    <dbReference type="NCBI Taxonomy" id="412755"/>
    <lineage>
        <taxon>unclassified sequences</taxon>
        <taxon>metagenomes</taxon>
        <taxon>ecological metagenomes</taxon>
    </lineage>
</organism>